<reference evidence="6 7" key="1">
    <citation type="journal article" date="2011" name="J. Bacteriol.">
        <title>Genome sequence of the verrucomicrobium Opitutus terrae PB90-1, an abundant inhabitant of rice paddy soil ecosystems.</title>
        <authorList>
            <person name="van Passel M.W."/>
            <person name="Kant R."/>
            <person name="Palva A."/>
            <person name="Copeland A."/>
            <person name="Lucas S."/>
            <person name="Lapidus A."/>
            <person name="Glavina del Rio T."/>
            <person name="Pitluck S."/>
            <person name="Goltsman E."/>
            <person name="Clum A."/>
            <person name="Sun H."/>
            <person name="Schmutz J."/>
            <person name="Larimer F.W."/>
            <person name="Land M.L."/>
            <person name="Hauser L."/>
            <person name="Kyrpides N."/>
            <person name="Mikhailova N."/>
            <person name="Richardson P.P."/>
            <person name="Janssen P.H."/>
            <person name="de Vos W.M."/>
            <person name="Smidt H."/>
        </authorList>
    </citation>
    <scope>NUCLEOTIDE SEQUENCE [LARGE SCALE GENOMIC DNA]</scope>
    <source>
        <strain evidence="7">DSM 11246 / JCM 15787 / PB90-1</strain>
    </source>
</reference>
<dbReference type="Pfam" id="PF09136">
    <property type="entry name" value="Glucodextran_B"/>
    <property type="match status" value="5"/>
</dbReference>
<feature type="domain" description="Bacterial Ig" evidence="5">
    <location>
        <begin position="2657"/>
        <end position="2721"/>
    </location>
</feature>
<dbReference type="SUPFAM" id="SSF49464">
    <property type="entry name" value="Carboxypeptidase regulatory domain-like"/>
    <property type="match status" value="1"/>
</dbReference>
<feature type="domain" description="IPT/TIG" evidence="3">
    <location>
        <begin position="3561"/>
        <end position="3632"/>
    </location>
</feature>
<feature type="domain" description="SbsA Ig-like" evidence="4">
    <location>
        <begin position="2725"/>
        <end position="2831"/>
    </location>
</feature>
<evidence type="ECO:0000313" key="6">
    <source>
        <dbReference type="EMBL" id="ACB76346.1"/>
    </source>
</evidence>
<evidence type="ECO:0000313" key="7">
    <source>
        <dbReference type="Proteomes" id="UP000007013"/>
    </source>
</evidence>
<dbReference type="EMBL" id="CP001032">
    <property type="protein sequence ID" value="ACB76346.1"/>
    <property type="molecule type" value="Genomic_DNA"/>
</dbReference>
<dbReference type="Gene3D" id="2.60.40.10">
    <property type="entry name" value="Immunoglobulins"/>
    <property type="match status" value="11"/>
</dbReference>
<dbReference type="Pfam" id="PF01833">
    <property type="entry name" value="TIG"/>
    <property type="match status" value="1"/>
</dbReference>
<proteinExistence type="predicted"/>
<dbReference type="KEGG" id="ote:Oter_3066"/>
<evidence type="ECO:0000256" key="1">
    <source>
        <dbReference type="ARBA" id="ARBA00022729"/>
    </source>
</evidence>
<dbReference type="InterPro" id="IPR014755">
    <property type="entry name" value="Cu-Rt/internalin_Ig-like"/>
</dbReference>
<evidence type="ECO:0000259" key="4">
    <source>
        <dbReference type="Pfam" id="PF13205"/>
    </source>
</evidence>
<dbReference type="InterPro" id="IPR008969">
    <property type="entry name" value="CarboxyPept-like_regulatory"/>
</dbReference>
<evidence type="ECO:0000259" key="5">
    <source>
        <dbReference type="Pfam" id="PF17936"/>
    </source>
</evidence>
<accession>B1ZZE3</accession>
<dbReference type="eggNOG" id="COG2911">
    <property type="taxonomic scope" value="Bacteria"/>
</dbReference>
<feature type="domain" description="SbsA Ig-like" evidence="4">
    <location>
        <begin position="1867"/>
        <end position="1969"/>
    </location>
</feature>
<feature type="chain" id="PRO_5002772274" evidence="2">
    <location>
        <begin position="33"/>
        <end position="3925"/>
    </location>
</feature>
<feature type="signal peptide" evidence="2">
    <location>
        <begin position="1"/>
        <end position="32"/>
    </location>
</feature>
<dbReference type="Proteomes" id="UP000007013">
    <property type="component" value="Chromosome"/>
</dbReference>
<evidence type="ECO:0000259" key="3">
    <source>
        <dbReference type="Pfam" id="PF01833"/>
    </source>
</evidence>
<name>B1ZZE3_OPITP</name>
<dbReference type="eggNOG" id="COG3209">
    <property type="taxonomic scope" value="Bacteria"/>
</dbReference>
<dbReference type="InterPro" id="IPR014756">
    <property type="entry name" value="Ig_E-set"/>
</dbReference>
<dbReference type="HOGENOM" id="CLU_224166_0_0_0"/>
<dbReference type="Pfam" id="PF17936">
    <property type="entry name" value="Big_6"/>
    <property type="match status" value="2"/>
</dbReference>
<dbReference type="STRING" id="452637.Oter_3066"/>
<gene>
    <name evidence="6" type="ordered locus">Oter_3066</name>
</gene>
<organism evidence="6 7">
    <name type="scientific">Opitutus terrae (strain DSM 11246 / JCM 15787 / PB90-1)</name>
    <dbReference type="NCBI Taxonomy" id="452637"/>
    <lineage>
        <taxon>Bacteria</taxon>
        <taxon>Pseudomonadati</taxon>
        <taxon>Verrucomicrobiota</taxon>
        <taxon>Opitutia</taxon>
        <taxon>Opitutales</taxon>
        <taxon>Opitutaceae</taxon>
        <taxon>Opitutus</taxon>
    </lineage>
</organism>
<dbReference type="InterPro" id="IPR002909">
    <property type="entry name" value="IPT_dom"/>
</dbReference>
<dbReference type="OrthoDB" id="9801383at2"/>
<feature type="domain" description="Bacterial Ig" evidence="5">
    <location>
        <begin position="1989"/>
        <end position="2055"/>
    </location>
</feature>
<dbReference type="Gene3D" id="2.60.40.1220">
    <property type="match status" value="4"/>
</dbReference>
<sequence>MKQIRQFCHLFRRSALLTLSVAIAWSGLSARAEIINLTVEQAGQPLPAVGVYAFRADGSYLGSAKNTNSAGVAVFDLPLSSAVKFRLSRNGTTFWSDLITIAGAHRFILPVDTTVLLSRGGEVLGQYAVLIRNEGGDPFGNTQLTDGNGIARFTLPDGTPFRFYVDADGRQFFSPVYTAPVATTFALPRTTIVTLTKASALVAGRTLYAYSDAGTYLNYSRPTDATGIAQFALDEGVAVKFRVEDAGAWFFTSVLTTPSATTFNLPADTLLTVTRDGGPLAQTPVQVYDEYGTSLSYSRVTDANGVARFSLAGGRRVKFRVDAEGRMNFSSVETTPGAFNMAVPAPTRVTVTKAGVPQANRTIYACDEAGVPTDYLRMTDASGVAQFCFDPGRVVKFRVDDQDARYFSDILTAPAATTFALSADTTMTVTREGVPLAQTMVFVCDEAGAYTGYSRVTDANGVARFSLAGGGRVKFRVDAEGRMNFSSVETTPGAFNMAVPAPTRVTVTKAGVPQANRTIYACDEAGVPTDYLRMTDASGVAQFCFDPGRVVKFRVDDQDARYFSNILTAPAATTFALSADTTMTVTREGVPLAQTMVFVCDEAGAYTGYSRVTDANGVARFSLAGGRRVKFRVDAEGRMNFSSVETTPGAFNMAVPAPTRVAVTKAGVPQANRTIYACDEAGVPTDYLRMTDANGVAQFCFDPGRVVKFRVDDQGAQFFSNILTAPAATTFALPVDTTVTVTREGVLVAQTSVYVYDEAGVSTGYSRVTDANGVARFSLAGGRRVKFRVDAEGRMNFSAVETSPGAFSMAVPAPTRVTVTKAGVPQPNRMVYACNEAGVPTDYMRLTDANGVAQFCFDPGHVVKFRADDAGTRKFTNTITAPANVAFDLDAASKPTLTSAVLRPENFERGADFALEITGTAIESGSATIDFWKADGGTELTLPFMAVAGKWIAAGVTPATVPRAPDGATSVTIPVTVTLRGPTGMETTASLTFALRDDTNPPAIALDQPTIAQIDAPSASLTGTVSLDAVSLALVRSGAPSLPVTFDPTDGRFSIEVPLQEGLNNCSLVARDFLGNQSQVALALTRTLRPPVIAFTEPISFSDSVNTTTLRLAGTVTDASAVTLTINGTEVTLGAGGAFEWLLSLTSEGPNTLTVVAEDAFHQKTTETHTIYRITEAPALALTSPATDRLTTRVPSLQVTGAVGASATQLSVNAIAVADFANGVFAHPVVLTPGDNLLVVEVRDALGNTRTVRRTVVLDQTPPTITCSSHSTGFVTNQPGATVVGRVTGGQTLVVNGQLVTLASDGTFSTPVTLTEGTSSIVLEAQDAVGNVAVLRIQGTLDTIAPLVLIERPTPGATLAAANVEIAGTVDDLAAVLTLNTAPLANSSGAFLAAIPLANTETTLTVSARDVAGNVGTAAVTVRQDLTPPVVVFTAPANGSLTRAPSVRVTGTVDDPAATVVINGRSALVSQGRFELADFALSEGENVLTAIATDPLGNTSAPVSILVTRDSTAPAMPSLIDAPAYVRADRVTLRGNSDPGASIAITGGLATVTTTADAAGVFNATVLLVANRATDLIIRATDSSGNESAARVHTIVSDTLPPVITLTRPAVGANLSTAAVEVFGTVADANPPAMVTVNGLSYVLSPAGQFGCRLTLPDGAGQMITVTATDLAGNQAQRTTAVNINDVPGDEAAPVVLVLRPAYDAVVPTANIAATVLIVDESPLTSIVVGGSPVIDSDNDGLITADVSVDGNGEFTVVVTDAQALTTTVTHRVQVQGAVPETPTIQRVSPESPTAEGQVVLYASAQPGLRYEILGGLLAKQTGTVGADGKIVATIPLTKNATNSLRLSVIGANGLASTPATVEVVHDNVPPQVMATTPAAASEGAALNSPVRITFSEPVRSAELAGIEVRAGNAVVACTRSLSGDGREVTLTPSTAWEQSVLVQVTVPSTVADLVGNPLGAAYVYSFKTLDSAAPASPLVNPVPPRTNRLTLVLTGTAEPLSRIIVSGAAAALPTAVNADGTFSVAVTLHANTLNTLLVSASDAAGNSSAPVSISIAHDDRALTIVSSVPADAATNVALNTAIAVTFSSAIAPASVAGVTLVSPAAIPGTVAVQDNIVSFTPAAPLAAGKDYEIVVPGTVADLSGNRLGTTQRIGFSTTTGTAIAVPIVYTAQPTGATNRVSATITGYSNPGTKLLVSGGEADFEFPATGAIDSTGLFTLEVPLRRNATNTILLRARDAQGVISPSVTALEVRQDSTAPTVVSTIPANGAMNVEPNASFFVEFSEAVQPGPLTATVPAIRLFDAQNRVVAGSWILSADGRGATLYLTRVLTPKTSYSLLISTAIRDLAGNPLPSAVSVDFVTAASTELERPATPVLDPLASTKTTQPSITLSGSAPVGTQVRVFGGQSGATAAVDAAGRFTVSVDLVPNAVNPLAVVAVADGAMSAPATITITQVQHAPGIRVLSPQPNVEYNNRSVTVAGVIDDPDSIKSISVNGASAAIVGRYFFRQVVLDPAAGPKSVTAIATLQDDSTVEATVSFSLLVEPAGTDTKPPIPRFIFPEEGDSLNGEVVEALLTVEEGVQLTSVDIDRVVAHQVVGNIFFILARMPQQGPNTITARAEDAAGLIGTTSVHVTMDSIGFAAAPAVTPVPSLTPDRAVTLTGTAEPGSTIVVLNGLVPVRTIVSATGDYTILVPLNPNAANHLQVVTTDAAGNLSPVTTIDITHDDTAPTIVSSTPSNGQTGVPQNATIEVTFSEPLNATTTTADDAVVLRSALGQAIARNVLLSADGKTIRIIPTFKFLRSDTITVELDASIADEHGYPLGRDHTFSFTTAVGQTTVSGIVVDPQLRPLANVKVGIQGSNVAQVTSSFGTFLLDEVPLGDQILTVDARPDPATGVTPQGDARRFGYLEFVVPVRRDTDNGLGRPIFMVETDVSTSTPLATTGGEQVMTFTPAQKDLTGFSITYQAGAARFSDGTVRGSLTATRIDPANIPDRLPSGAIPHFLVEIGPDGLVFDTPARLGFPNVYGLAVGAEVVVFHFKYGVHNYAELGRAAVAADGLIHTGPMLTEAGFVGIVPASGSFDLTRAYLEGRVVDAAGTGLAGVSVNAIAGSSYVVTDAAGRYSIPLPDVRLELIRTFATVSTDLGARSGESPSLVFQSQLVTLNPSGVTKVPDIVVDSFFLGGSIRYVDADGGRIPATGLAYGDDGKLVSIAPETARGVDVFVYRRLSAEGALPEYDSEPYMRTLASVPLIDDHFDASFALTFLGSLQPTSTSTSTSTPSAGDVVKIVAFDRKTGFYGETDLKIPAAAEANSGNASLDVLVNLELRPPVVKLDMNRVFFLDGIRRRANIPHRGIAFTSDEYVEFKTTWTTPVASPLDRAELSLAGRLRVNSIDYQTDYGMPVRGGEHFRVLEIREAVFPNRLQVLQRDTDVGVETFSISRDGSFVDATLLPIEVMTSSYGLAQAEAEVAETSSKKVQLNILNLAMSESDGGLNLSGRTLPRSAVRIGGLTLTADGQGFFNGRLDGALGAGGLPVGVGDSLTTRFGEALAPIINALDATPPGLVPSRGAQGVAVVISGAHFSPVAADNKVDFNGAAAQVQSASETQLTVIVPELASSGDVTVTVAGKRSNGVRFDFVSVGINNGSFEDGTLRAWTLEGSGDVLEQWKRVTPTDRQYMAFLDTMANPRDGVTTLTSDPFEVPAGMQTLLFEYNFVATALFRPVSEVLELQIVTDSETVVVNDLFAGVELDISSPISGFDHGTGFRTAAVVVQPWAGTSQRIRLRLVLKGRGPLPEFIPGMNRYDQNPIGLDNNQGTGVFLDNLRLSTGYEPVPPPLEPTAVSIVSDGTAATITSLPAALPAQTRVFLREVFSGELHQVDVGEDGRLIFSRSFSEGETSADFFLYYATPPASDTGGRMFSPQIKLGVAR</sequence>
<feature type="domain" description="SbsA Ig-like" evidence="4">
    <location>
        <begin position="2059"/>
        <end position="2158"/>
    </location>
</feature>
<dbReference type="SUPFAM" id="SSF81296">
    <property type="entry name" value="E set domains"/>
    <property type="match status" value="1"/>
</dbReference>
<dbReference type="InterPro" id="IPR041498">
    <property type="entry name" value="Big_6"/>
</dbReference>
<dbReference type="Pfam" id="PF13205">
    <property type="entry name" value="Big_5"/>
    <property type="match status" value="4"/>
</dbReference>
<protein>
    <submittedName>
        <fullName evidence="6">Uncharacterized protein</fullName>
    </submittedName>
</protein>
<dbReference type="InterPro" id="IPR032812">
    <property type="entry name" value="SbsA_Ig"/>
</dbReference>
<dbReference type="RefSeq" id="WP_012375875.1">
    <property type="nucleotide sequence ID" value="NC_010571.1"/>
</dbReference>
<keyword evidence="1 2" id="KW-0732">Signal</keyword>
<keyword evidence="7" id="KW-1185">Reference proteome</keyword>
<dbReference type="NCBIfam" id="NF033510">
    <property type="entry name" value="Ca_tandemer"/>
    <property type="match status" value="2"/>
</dbReference>
<dbReference type="InterPro" id="IPR013783">
    <property type="entry name" value="Ig-like_fold"/>
</dbReference>
<feature type="domain" description="SbsA Ig-like" evidence="4">
    <location>
        <begin position="2255"/>
        <end position="2362"/>
    </location>
</feature>
<evidence type="ECO:0000256" key="2">
    <source>
        <dbReference type="SAM" id="SignalP"/>
    </source>
</evidence>